<dbReference type="PROSITE" id="PS51456">
    <property type="entry name" value="MYOSIN_MOTOR"/>
    <property type="match status" value="1"/>
</dbReference>
<dbReference type="InterPro" id="IPR036961">
    <property type="entry name" value="Kinesin_motor_dom_sf"/>
</dbReference>
<comment type="caution">
    <text evidence="6">Lacks conserved residue(s) required for the propagation of feature annotation.</text>
</comment>
<dbReference type="PANTHER" id="PTHR13140:SF706">
    <property type="entry name" value="DILUTE CLASS UNCONVENTIONAL MYOSIN, ISOFORM C"/>
    <property type="match status" value="1"/>
</dbReference>
<evidence type="ECO:0000313" key="8">
    <source>
        <dbReference type="EMBL" id="UYV60536.1"/>
    </source>
</evidence>
<evidence type="ECO:0000256" key="6">
    <source>
        <dbReference type="PROSITE-ProRule" id="PRU00782"/>
    </source>
</evidence>
<dbReference type="Pfam" id="PF00063">
    <property type="entry name" value="Myosin_head"/>
    <property type="match status" value="2"/>
</dbReference>
<feature type="binding site" evidence="6">
    <location>
        <begin position="120"/>
        <end position="127"/>
    </location>
    <ligand>
        <name>ATP</name>
        <dbReference type="ChEBI" id="CHEBI:30616"/>
    </ligand>
</feature>
<keyword evidence="9" id="KW-1185">Reference proteome</keyword>
<name>A0ABY6JVE8_9ARAC</name>
<dbReference type="SMART" id="SM00242">
    <property type="entry name" value="MYSc"/>
    <property type="match status" value="1"/>
</dbReference>
<evidence type="ECO:0000256" key="5">
    <source>
        <dbReference type="ARBA" id="ARBA00023203"/>
    </source>
</evidence>
<organism evidence="8 9">
    <name type="scientific">Cordylochernes scorpioides</name>
    <dbReference type="NCBI Taxonomy" id="51811"/>
    <lineage>
        <taxon>Eukaryota</taxon>
        <taxon>Metazoa</taxon>
        <taxon>Ecdysozoa</taxon>
        <taxon>Arthropoda</taxon>
        <taxon>Chelicerata</taxon>
        <taxon>Arachnida</taxon>
        <taxon>Pseudoscorpiones</taxon>
        <taxon>Cheliferoidea</taxon>
        <taxon>Chernetidae</taxon>
        <taxon>Cordylochernes</taxon>
    </lineage>
</organism>
<evidence type="ECO:0000259" key="7">
    <source>
        <dbReference type="PROSITE" id="PS51456"/>
    </source>
</evidence>
<protein>
    <submittedName>
        <fullName evidence="8">MYO5A</fullName>
    </submittedName>
</protein>
<dbReference type="PRINTS" id="PR00193">
    <property type="entry name" value="MYOSINHEAVY"/>
</dbReference>
<reference evidence="8 9" key="1">
    <citation type="submission" date="2022-01" db="EMBL/GenBank/DDBJ databases">
        <title>A chromosomal length assembly of Cordylochernes scorpioides.</title>
        <authorList>
            <person name="Zeh D."/>
            <person name="Zeh J."/>
        </authorList>
    </citation>
    <scope>NUCLEOTIDE SEQUENCE [LARGE SCALE GENOMIC DNA]</scope>
    <source>
        <strain evidence="8">IN4F17</strain>
        <tissue evidence="8">Whole Body</tissue>
    </source>
</reference>
<gene>
    <name evidence="8" type="ORF">LAZ67_1001439</name>
</gene>
<dbReference type="Gene3D" id="1.20.120.720">
    <property type="entry name" value="Myosin VI head, motor domain, U50 subdomain"/>
    <property type="match status" value="1"/>
</dbReference>
<evidence type="ECO:0000313" key="9">
    <source>
        <dbReference type="Proteomes" id="UP001235939"/>
    </source>
</evidence>
<keyword evidence="1 6" id="KW-0547">Nucleotide-binding</keyword>
<dbReference type="InterPro" id="IPR001609">
    <property type="entry name" value="Myosin_head_motor_dom-like"/>
</dbReference>
<dbReference type="Gene3D" id="3.40.850.10">
    <property type="entry name" value="Kinesin motor domain"/>
    <property type="match status" value="2"/>
</dbReference>
<dbReference type="SUPFAM" id="SSF52540">
    <property type="entry name" value="P-loop containing nucleoside triphosphate hydrolases"/>
    <property type="match status" value="1"/>
</dbReference>
<feature type="domain" description="Myosin motor" evidence="7">
    <location>
        <begin position="26"/>
        <end position="667"/>
    </location>
</feature>
<dbReference type="Gene3D" id="1.20.58.530">
    <property type="match status" value="1"/>
</dbReference>
<comment type="similarity">
    <text evidence="6">Belongs to the TRAFAC class myosin-kinesin ATPase superfamily. Myosin family.</text>
</comment>
<dbReference type="InterPro" id="IPR027417">
    <property type="entry name" value="P-loop_NTPase"/>
</dbReference>
<evidence type="ECO:0000256" key="4">
    <source>
        <dbReference type="ARBA" id="ARBA00023175"/>
    </source>
</evidence>
<dbReference type="Proteomes" id="UP001235939">
    <property type="component" value="Chromosome 01"/>
</dbReference>
<dbReference type="EMBL" id="CP092863">
    <property type="protein sequence ID" value="UYV60536.1"/>
    <property type="molecule type" value="Genomic_DNA"/>
</dbReference>
<proteinExistence type="inferred from homology"/>
<sequence length="667" mass="76293">MAHPTETLDIPSLEKLPPLRNPEILIGENDLTSLSYLHEPAVLYNLQVRFCNNNVIYTYCGIVLVAINPYEDLLIYGTDTILAYRGQAMGDLDPHIFAVAEEAFTKVERENRDQSIIVSGESGAGKTVSAKYTMRYFASVGGSATETQIEKKVLASNPIMEARIFCNPSTLISRVFGTASIAAADQIYLVWNKGIHITPYAPKEECFKHSLLPTKCLWVQAFGNAKTTRNDNSSRFGKYIEIDLDKRSTILGANMRTYLLEKSRVVFQAAEERNYHIFYQLCASAAAGVPELEDLQLGSQDNFVYTSHGRCPTINGVDDVRQFEETRNALTLLAPAANVKEFRLGWCGFSGFSDNQQLLVFRILAAILHLGNVKFLHGGQMNEDSESSTIPNGDRHLPLVADLLGIDYDQTRTWFCHRKIQSMREVITKPMTRDQASSYRDALAKHIYERLFSWIVVMINKSLASQQKIHRFIGVLDIYGFETFEVNSFEQFCINYANEKLQQQFNMHVFKLEQEEYVKEQIEWKFIDYYDNQPCIDLIESKMGILDLLDEECKMPKGSDGTWGRKLYEICTKRWKDNFSKPRLSNTAFQVHHFADVVKYEVDGFLDKNRDTVMEEHINILRASQKLRYHLKIPRCMTQIDSVFLVDTFTSMTSKHHMLKGFLANGR</sequence>
<keyword evidence="4 6" id="KW-0505">Motor protein</keyword>
<accession>A0ABY6JVE8</accession>
<evidence type="ECO:0000256" key="1">
    <source>
        <dbReference type="ARBA" id="ARBA00022741"/>
    </source>
</evidence>
<evidence type="ECO:0000256" key="2">
    <source>
        <dbReference type="ARBA" id="ARBA00022840"/>
    </source>
</evidence>
<keyword evidence="2 6" id="KW-0067">ATP-binding</keyword>
<keyword evidence="3 6" id="KW-0518">Myosin</keyword>
<keyword evidence="5 6" id="KW-0009">Actin-binding</keyword>
<evidence type="ECO:0000256" key="3">
    <source>
        <dbReference type="ARBA" id="ARBA00023123"/>
    </source>
</evidence>
<dbReference type="PANTHER" id="PTHR13140">
    <property type="entry name" value="MYOSIN"/>
    <property type="match status" value="1"/>
</dbReference>